<comment type="caution">
    <text evidence="2">The sequence shown here is derived from an EMBL/GenBank/DDBJ whole genome shotgun (WGS) entry which is preliminary data.</text>
</comment>
<dbReference type="AlphaFoldDB" id="A0A402AHX7"/>
<evidence type="ECO:0000313" key="2">
    <source>
        <dbReference type="EMBL" id="GCE18706.1"/>
    </source>
</evidence>
<feature type="transmembrane region" description="Helical" evidence="1">
    <location>
        <begin position="339"/>
        <end position="360"/>
    </location>
</feature>
<keyword evidence="1" id="KW-1133">Transmembrane helix</keyword>
<organism evidence="2 3">
    <name type="scientific">Dictyobacter kobayashii</name>
    <dbReference type="NCBI Taxonomy" id="2014872"/>
    <lineage>
        <taxon>Bacteria</taxon>
        <taxon>Bacillati</taxon>
        <taxon>Chloroflexota</taxon>
        <taxon>Ktedonobacteria</taxon>
        <taxon>Ktedonobacterales</taxon>
        <taxon>Dictyobacteraceae</taxon>
        <taxon>Dictyobacter</taxon>
    </lineage>
</organism>
<protein>
    <recommendedName>
        <fullName evidence="4">Glycosyltransferase RgtA/B/C/D-like domain-containing protein</fullName>
    </recommendedName>
</protein>
<dbReference type="OrthoDB" id="147193at2"/>
<feature type="transmembrane region" description="Helical" evidence="1">
    <location>
        <begin position="95"/>
        <end position="125"/>
    </location>
</feature>
<feature type="transmembrane region" description="Helical" evidence="1">
    <location>
        <begin position="229"/>
        <end position="252"/>
    </location>
</feature>
<reference evidence="3" key="1">
    <citation type="submission" date="2018-12" db="EMBL/GenBank/DDBJ databases">
        <title>Tengunoibacter tsumagoiensis gen. nov., sp. nov., Dictyobacter kobayashii sp. nov., D. alpinus sp. nov., and D. joshuensis sp. nov. and description of Dictyobacteraceae fam. nov. within the order Ktedonobacterales isolated from Tengu-no-mugimeshi.</title>
        <authorList>
            <person name="Wang C.M."/>
            <person name="Zheng Y."/>
            <person name="Sakai Y."/>
            <person name="Toyoda A."/>
            <person name="Minakuchi Y."/>
            <person name="Abe K."/>
            <person name="Yokota A."/>
            <person name="Yabe S."/>
        </authorList>
    </citation>
    <scope>NUCLEOTIDE SEQUENCE [LARGE SCALE GENOMIC DNA]</scope>
    <source>
        <strain evidence="3">Uno11</strain>
    </source>
</reference>
<evidence type="ECO:0008006" key="4">
    <source>
        <dbReference type="Google" id="ProtNLM"/>
    </source>
</evidence>
<feature type="transmembrane region" description="Helical" evidence="1">
    <location>
        <begin position="290"/>
        <end position="307"/>
    </location>
</feature>
<evidence type="ECO:0000256" key="1">
    <source>
        <dbReference type="SAM" id="Phobius"/>
    </source>
</evidence>
<gene>
    <name evidence="2" type="ORF">KDK_25060</name>
</gene>
<dbReference type="RefSeq" id="WP_126550210.1">
    <property type="nucleotide sequence ID" value="NZ_BIFS01000001.1"/>
</dbReference>
<feature type="transmembrane region" description="Helical" evidence="1">
    <location>
        <begin position="6"/>
        <end position="30"/>
    </location>
</feature>
<feature type="transmembrane region" description="Helical" evidence="1">
    <location>
        <begin position="50"/>
        <end position="75"/>
    </location>
</feature>
<name>A0A402AHX7_9CHLR</name>
<keyword evidence="1" id="KW-0812">Transmembrane</keyword>
<feature type="transmembrane region" description="Helical" evidence="1">
    <location>
        <begin position="314"/>
        <end position="333"/>
    </location>
</feature>
<dbReference type="Proteomes" id="UP000287188">
    <property type="component" value="Unassembled WGS sequence"/>
</dbReference>
<evidence type="ECO:0000313" key="3">
    <source>
        <dbReference type="Proteomes" id="UP000287188"/>
    </source>
</evidence>
<keyword evidence="3" id="KW-1185">Reference proteome</keyword>
<accession>A0A402AHX7</accession>
<feature type="transmembrane region" description="Helical" evidence="1">
    <location>
        <begin position="264"/>
        <end position="284"/>
    </location>
</feature>
<sequence length="412" mass="46630">MVPFVAVLGANFSDIWFTWIFAALNIILLFRTLEVMRVRCITNRTPIENLIMAITFGFGTIALWLGLGGRIWFTAQTISAFGIMFTLHSTLSRRWPLATLGVGMVMLTRVPEALVGIVPLAVYLHDLGIGRRVQRQWHFQPQRWPSVYELGAILAPFAVALLIHLVHNQLYFGNPLSIGYDIQNQQNYPAIKYGVVSWHYIWPNFVVDFLRWPSFNYVDPYDVKPQLDLFIDGMGTSMFFSTPLLAIFIFTAQGKTPQPWLRTTFWVAIAIMLVAILAYCTTGWRQVGARYIYAIYPLLFLLLAQRAAPLDTRWVGLAGMSVFTNLLLAQRFWEDKSSIEFMAGSAGIVLLACIVATIMIRRQEQPHEEIVPLVPEMVTVGSAYSSESTSQRALLEQEGVIPYQPGERNPQS</sequence>
<proteinExistence type="predicted"/>
<keyword evidence="1" id="KW-0472">Membrane</keyword>
<dbReference type="EMBL" id="BIFS01000001">
    <property type="protein sequence ID" value="GCE18706.1"/>
    <property type="molecule type" value="Genomic_DNA"/>
</dbReference>
<feature type="transmembrane region" description="Helical" evidence="1">
    <location>
        <begin position="146"/>
        <end position="166"/>
    </location>
</feature>